<evidence type="ECO:0000313" key="11">
    <source>
        <dbReference type="RefSeq" id="XP_006814219.1"/>
    </source>
</evidence>
<evidence type="ECO:0000259" key="8">
    <source>
        <dbReference type="PROSITE" id="PS50221"/>
    </source>
</evidence>
<dbReference type="Proteomes" id="UP000694865">
    <property type="component" value="Unplaced"/>
</dbReference>
<dbReference type="InterPro" id="IPR000832">
    <property type="entry name" value="GPCR_2_secretin-like"/>
</dbReference>
<keyword evidence="10" id="KW-1185">Reference proteome</keyword>
<dbReference type="InterPro" id="IPR000203">
    <property type="entry name" value="GPS"/>
</dbReference>
<dbReference type="InterPro" id="IPR017981">
    <property type="entry name" value="GPCR_2-like_7TM"/>
</dbReference>
<dbReference type="SUPFAM" id="SSF81321">
    <property type="entry name" value="Family A G protein-coupled receptor-like"/>
    <property type="match status" value="1"/>
</dbReference>
<proteinExistence type="predicted"/>
<reference evidence="11" key="1">
    <citation type="submission" date="2025-08" db="UniProtKB">
        <authorList>
            <consortium name="RefSeq"/>
        </authorList>
    </citation>
    <scope>IDENTIFICATION</scope>
    <source>
        <tissue evidence="11">Testes</tissue>
    </source>
</reference>
<dbReference type="Gene3D" id="2.60.220.50">
    <property type="match status" value="1"/>
</dbReference>
<feature type="transmembrane region" description="Helical" evidence="7">
    <location>
        <begin position="762"/>
        <end position="781"/>
    </location>
</feature>
<keyword evidence="3 7" id="KW-0812">Transmembrane</keyword>
<dbReference type="InterPro" id="IPR057244">
    <property type="entry name" value="GAIN_B"/>
</dbReference>
<dbReference type="Pfam" id="PF01825">
    <property type="entry name" value="GPS"/>
    <property type="match status" value="1"/>
</dbReference>
<dbReference type="Gene3D" id="2.60.120.200">
    <property type="match status" value="1"/>
</dbReference>
<feature type="domain" description="G-protein coupled receptors family 2 profile 2" evidence="9">
    <location>
        <begin position="573"/>
        <end position="799"/>
    </location>
</feature>
<evidence type="ECO:0000256" key="3">
    <source>
        <dbReference type="ARBA" id="ARBA00022692"/>
    </source>
</evidence>
<feature type="transmembrane region" description="Helical" evidence="7">
    <location>
        <begin position="675"/>
        <end position="696"/>
    </location>
</feature>
<evidence type="ECO:0000256" key="5">
    <source>
        <dbReference type="ARBA" id="ARBA00023136"/>
    </source>
</evidence>
<accession>A0ABM0M2H8</accession>
<dbReference type="InterPro" id="IPR046338">
    <property type="entry name" value="GAIN_dom_sf"/>
</dbReference>
<dbReference type="Pfam" id="PF13385">
    <property type="entry name" value="Laminin_G_3"/>
    <property type="match status" value="1"/>
</dbReference>
<dbReference type="Pfam" id="PF00002">
    <property type="entry name" value="7tm_2"/>
    <property type="match status" value="1"/>
</dbReference>
<comment type="subcellular location">
    <subcellularLocation>
        <location evidence="1">Cell membrane</location>
        <topology evidence="1">Multi-pass membrane protein</topology>
    </subcellularLocation>
</comment>
<evidence type="ECO:0000256" key="6">
    <source>
        <dbReference type="ARBA" id="ARBA00023157"/>
    </source>
</evidence>
<evidence type="ECO:0000256" key="1">
    <source>
        <dbReference type="ARBA" id="ARBA00004651"/>
    </source>
</evidence>
<dbReference type="Gene3D" id="1.20.1070.10">
    <property type="entry name" value="Rhodopsin 7-helix transmembrane proteins"/>
    <property type="match status" value="1"/>
</dbReference>
<evidence type="ECO:0000256" key="4">
    <source>
        <dbReference type="ARBA" id="ARBA00022989"/>
    </source>
</evidence>
<dbReference type="SMART" id="SM00303">
    <property type="entry name" value="GPS"/>
    <property type="match status" value="1"/>
</dbReference>
<dbReference type="PANTHER" id="PTHR12011">
    <property type="entry name" value="ADHESION G-PROTEIN COUPLED RECEPTOR"/>
    <property type="match status" value="1"/>
</dbReference>
<dbReference type="RefSeq" id="XP_006814219.1">
    <property type="nucleotide sequence ID" value="XM_006814156.1"/>
</dbReference>
<evidence type="ECO:0000256" key="2">
    <source>
        <dbReference type="ARBA" id="ARBA00022475"/>
    </source>
</evidence>
<protein>
    <submittedName>
        <fullName evidence="11">Latrophilin-3-like</fullName>
    </submittedName>
</protein>
<dbReference type="SUPFAM" id="SSF49899">
    <property type="entry name" value="Concanavalin A-like lectins/glucanases"/>
    <property type="match status" value="1"/>
</dbReference>
<name>A0ABM0M2H8_SACKO</name>
<dbReference type="InterPro" id="IPR013320">
    <property type="entry name" value="ConA-like_dom_sf"/>
</dbReference>
<dbReference type="PANTHER" id="PTHR12011:SF471">
    <property type="entry name" value="G-PROTEIN COUPLED RECEPTORS FAMILY 2 PROFILE 2 DOMAIN-CONTAINING PROTEIN"/>
    <property type="match status" value="1"/>
</dbReference>
<feature type="transmembrane region" description="Helical" evidence="7">
    <location>
        <begin position="787"/>
        <end position="808"/>
    </location>
</feature>
<dbReference type="PROSITE" id="PS50261">
    <property type="entry name" value="G_PROTEIN_RECEP_F2_4"/>
    <property type="match status" value="1"/>
</dbReference>
<keyword evidence="4 7" id="KW-1133">Transmembrane helix</keyword>
<dbReference type="Gene3D" id="1.25.40.610">
    <property type="match status" value="1"/>
</dbReference>
<organism evidence="10 11">
    <name type="scientific">Saccoglossus kowalevskii</name>
    <name type="common">Acorn worm</name>
    <dbReference type="NCBI Taxonomy" id="10224"/>
    <lineage>
        <taxon>Eukaryota</taxon>
        <taxon>Metazoa</taxon>
        <taxon>Hemichordata</taxon>
        <taxon>Enteropneusta</taxon>
        <taxon>Harrimaniidae</taxon>
        <taxon>Saccoglossus</taxon>
    </lineage>
</organism>
<dbReference type="GeneID" id="102810298"/>
<feature type="domain" description="GAIN-B" evidence="8">
    <location>
        <begin position="409"/>
        <end position="564"/>
    </location>
</feature>
<keyword evidence="2" id="KW-1003">Cell membrane</keyword>
<keyword evidence="6" id="KW-1015">Disulfide bond</keyword>
<evidence type="ECO:0000313" key="10">
    <source>
        <dbReference type="Proteomes" id="UP000694865"/>
    </source>
</evidence>
<gene>
    <name evidence="11" type="primary">LOC102810298</name>
</gene>
<dbReference type="PROSITE" id="PS50221">
    <property type="entry name" value="GAIN_B"/>
    <property type="match status" value="1"/>
</dbReference>
<keyword evidence="5 7" id="KW-0472">Membrane</keyword>
<feature type="transmembrane region" description="Helical" evidence="7">
    <location>
        <begin position="609"/>
        <end position="630"/>
    </location>
</feature>
<dbReference type="PRINTS" id="PR00249">
    <property type="entry name" value="GPCRSECRETIN"/>
</dbReference>
<evidence type="ECO:0000259" key="9">
    <source>
        <dbReference type="PROSITE" id="PS50261"/>
    </source>
</evidence>
<feature type="transmembrane region" description="Helical" evidence="7">
    <location>
        <begin position="642"/>
        <end position="663"/>
    </location>
</feature>
<feature type="transmembrane region" description="Helical" evidence="7">
    <location>
        <begin position="575"/>
        <end position="597"/>
    </location>
</feature>
<evidence type="ECO:0000256" key="7">
    <source>
        <dbReference type="SAM" id="Phobius"/>
    </source>
</evidence>
<dbReference type="InterPro" id="IPR032471">
    <property type="entry name" value="AGRL2-4_GAIN_subdom_A"/>
</dbReference>
<feature type="transmembrane region" description="Helical" evidence="7">
    <location>
        <begin position="716"/>
        <end position="741"/>
    </location>
</feature>
<sequence length="811" mass="89189">MENKLDEVMLRIKTEAWCDFYGTSFFYWSFEAFGPTSDASQLKILDNQQQSDGVISSKIEDVSLDEGVSGNCIIINGTTQVLLADLVSASSCLGDPVTCTSGLSVAVWLHISSSQKEPCTILTSGAHSTMAKGFHIHYGGSVDPGASDYGLLTFDIYDGSTLWSHGYDILTDQNTDYWNHVVIVWSQTSATMTMFVNGVEITSITPGVANTRNYNTANTLYLNGDGGTSICNARYDELALWENSLSSVDVSALYDSVYAVTTPTITTESSTFAVTTMGNTGTTEELLGLVQINERFISGTDSLPSLISMLKQLTNITNNNPELTSEELMIALNILQQVAELGNFDSKSALAEDKNEIRNNFLATVDNLIDSDYSHLWRASAQENPNSGLDLIHSMDEFVAAMIVDTNFEAVDVKSDNLELITEVTNDDVDIELEFTQGDNHVYIPSEAFLSGTVERRVIAVLMSGISELLNDERNDSSGTNINTPIMSVTIHPEAVGETFSKDVRILFSNTNTSFFSPECVFLDENYLWSDRGCHTGTTTESSTECICNHLTNFAVLMSVNNIELSAADETALTIITYVGCSLSLICLLLALALLLYLRELTSTRIIILKNLIVALMMAEMLFITGINATHNETLCTVVAVLLHYLYLAVFSWMLVQGVQLFMKIRKVFNSNIRVLYFCLFGWGFPAIVVGITLALDYRGYGTDSHCWLSVERDTIWAFVGPALLVILVNTVVLILVIKVFMSVKSNKDKTDVEKIRSGVRATALLLPLLGLTWAFGLLAIDESTVAFQYIFAILNSLQVDLVHTIVFEPI</sequence>
<dbReference type="Pfam" id="PF16489">
    <property type="entry name" value="GAIN"/>
    <property type="match status" value="1"/>
</dbReference>